<evidence type="ECO:0000256" key="9">
    <source>
        <dbReference type="ARBA" id="ARBA00022840"/>
    </source>
</evidence>
<comment type="function">
    <text evidence="1 13">ATP-dependent DNA helicase involved in DNA damage repair by homologous recombination and in genome maintenance. Capable of unwinding D-loops. Plays a role in limiting crossover recombinants during mitotic DNA double-strand break (DSB) repair. Component of a FANCM-MHF complex which promotes gene conversion at blocked replication forks, probably by reversal of the stalled fork.</text>
</comment>
<evidence type="ECO:0000256" key="5">
    <source>
        <dbReference type="ARBA" id="ARBA00022741"/>
    </source>
</evidence>
<keyword evidence="5" id="KW-0547">Nucleotide-binding</keyword>
<dbReference type="EMBL" id="FP929127">
    <property type="protein sequence ID" value="CBX95341.1"/>
    <property type="molecule type" value="Genomic_DNA"/>
</dbReference>
<feature type="region of interest" description="Disordered" evidence="14">
    <location>
        <begin position="1062"/>
        <end position="1194"/>
    </location>
</feature>
<evidence type="ECO:0000256" key="4">
    <source>
        <dbReference type="ARBA" id="ARBA00011390"/>
    </source>
</evidence>
<feature type="domain" description="Helicase C-terminal" evidence="16">
    <location>
        <begin position="695"/>
        <end position="868"/>
    </location>
</feature>
<feature type="compositionally biased region" description="Basic and acidic residues" evidence="14">
    <location>
        <begin position="99"/>
        <end position="115"/>
    </location>
</feature>
<feature type="domain" description="Helicase ATP-binding" evidence="15">
    <location>
        <begin position="359"/>
        <end position="527"/>
    </location>
</feature>
<evidence type="ECO:0000256" key="14">
    <source>
        <dbReference type="SAM" id="MobiDB-lite"/>
    </source>
</evidence>
<protein>
    <recommendedName>
        <fullName evidence="13">ATP-dependent DNA helicase</fullName>
        <ecNumber evidence="13">3.6.4.12</ecNumber>
    </recommendedName>
</protein>
<feature type="compositionally biased region" description="Basic residues" evidence="14">
    <location>
        <begin position="116"/>
        <end position="128"/>
    </location>
</feature>
<dbReference type="Gene3D" id="3.40.50.300">
    <property type="entry name" value="P-loop containing nucleotide triphosphate hydrolases"/>
    <property type="match status" value="2"/>
</dbReference>
<evidence type="ECO:0000256" key="2">
    <source>
        <dbReference type="ARBA" id="ARBA00004123"/>
    </source>
</evidence>
<evidence type="ECO:0000256" key="1">
    <source>
        <dbReference type="ARBA" id="ARBA00003813"/>
    </source>
</evidence>
<comment type="similarity">
    <text evidence="3 13">Belongs to the DEAD box helicase family. DEAH subfamily. FANCM sub-subfamily.</text>
</comment>
<dbReference type="GO" id="GO:0000400">
    <property type="term" value="F:four-way junction DNA binding"/>
    <property type="evidence" value="ECO:0007669"/>
    <property type="project" value="TreeGrafter"/>
</dbReference>
<dbReference type="GO" id="GO:0016887">
    <property type="term" value="F:ATP hydrolysis activity"/>
    <property type="evidence" value="ECO:0007669"/>
    <property type="project" value="RHEA"/>
</dbReference>
<dbReference type="InParanoid" id="E4ZXD1"/>
<evidence type="ECO:0000313" key="18">
    <source>
        <dbReference type="Proteomes" id="UP000002668"/>
    </source>
</evidence>
<evidence type="ECO:0000256" key="7">
    <source>
        <dbReference type="ARBA" id="ARBA00022801"/>
    </source>
</evidence>
<dbReference type="InterPro" id="IPR044749">
    <property type="entry name" value="FANCM_DEXDc"/>
</dbReference>
<evidence type="ECO:0000256" key="8">
    <source>
        <dbReference type="ARBA" id="ARBA00022806"/>
    </source>
</evidence>
<evidence type="ECO:0000256" key="3">
    <source>
        <dbReference type="ARBA" id="ARBA00009889"/>
    </source>
</evidence>
<evidence type="ECO:0000256" key="13">
    <source>
        <dbReference type="RuleBase" id="RU367027"/>
    </source>
</evidence>
<feature type="region of interest" description="Disordered" evidence="14">
    <location>
        <begin position="268"/>
        <end position="292"/>
    </location>
</feature>
<dbReference type="FunCoup" id="E4ZXD1">
    <property type="interactions" value="176"/>
</dbReference>
<dbReference type="CDD" id="cd18033">
    <property type="entry name" value="DEXDc_FANCM"/>
    <property type="match status" value="1"/>
</dbReference>
<dbReference type="InterPro" id="IPR001650">
    <property type="entry name" value="Helicase_C-like"/>
</dbReference>
<evidence type="ECO:0000256" key="10">
    <source>
        <dbReference type="ARBA" id="ARBA00023204"/>
    </source>
</evidence>
<comment type="catalytic activity">
    <reaction evidence="12 13">
        <text>ATP + H2O = ADP + phosphate + H(+)</text>
        <dbReference type="Rhea" id="RHEA:13065"/>
        <dbReference type="ChEBI" id="CHEBI:15377"/>
        <dbReference type="ChEBI" id="CHEBI:15378"/>
        <dbReference type="ChEBI" id="CHEBI:30616"/>
        <dbReference type="ChEBI" id="CHEBI:43474"/>
        <dbReference type="ChEBI" id="CHEBI:456216"/>
        <dbReference type="EC" id="3.6.4.12"/>
    </reaction>
</comment>
<feature type="compositionally biased region" description="Acidic residues" evidence="14">
    <location>
        <begin position="1294"/>
        <end position="1304"/>
    </location>
</feature>
<dbReference type="PANTHER" id="PTHR14025:SF20">
    <property type="entry name" value="FANCONI ANEMIA GROUP M PROTEIN"/>
    <property type="match status" value="1"/>
</dbReference>
<evidence type="ECO:0000256" key="11">
    <source>
        <dbReference type="ARBA" id="ARBA00023242"/>
    </source>
</evidence>
<dbReference type="EC" id="3.6.4.12" evidence="13"/>
<dbReference type="CDD" id="cd12091">
    <property type="entry name" value="FANCM_ID"/>
    <property type="match status" value="1"/>
</dbReference>
<evidence type="ECO:0000256" key="12">
    <source>
        <dbReference type="ARBA" id="ARBA00047995"/>
    </source>
</evidence>
<feature type="compositionally biased region" description="Acidic residues" evidence="14">
    <location>
        <begin position="1065"/>
        <end position="1078"/>
    </location>
</feature>
<feature type="compositionally biased region" description="Basic residues" evidence="14">
    <location>
        <begin position="54"/>
        <end position="70"/>
    </location>
</feature>
<comment type="subunit">
    <text evidence="4 13">Interacts with the MHF histone-fold complex to form the FANCM-MHF complex.</text>
</comment>
<dbReference type="RefSeq" id="XP_003838820.1">
    <property type="nucleotide sequence ID" value="XM_003838772.1"/>
</dbReference>
<dbReference type="SUPFAM" id="SSF52540">
    <property type="entry name" value="P-loop containing nucleoside triphosphate hydrolases"/>
    <property type="match status" value="1"/>
</dbReference>
<keyword evidence="7" id="KW-0378">Hydrolase</keyword>
<dbReference type="Proteomes" id="UP000002668">
    <property type="component" value="Genome"/>
</dbReference>
<keyword evidence="18" id="KW-1185">Reference proteome</keyword>
<dbReference type="GO" id="GO:0036297">
    <property type="term" value="P:interstrand cross-link repair"/>
    <property type="evidence" value="ECO:0007669"/>
    <property type="project" value="TreeGrafter"/>
</dbReference>
<evidence type="ECO:0000313" key="17">
    <source>
        <dbReference type="EMBL" id="CBX95341.1"/>
    </source>
</evidence>
<dbReference type="CDD" id="cd18801">
    <property type="entry name" value="SF2_C_FANCM_Hef"/>
    <property type="match status" value="1"/>
</dbReference>
<feature type="compositionally biased region" description="Basic residues" evidence="14">
    <location>
        <begin position="903"/>
        <end position="914"/>
    </location>
</feature>
<dbReference type="GO" id="GO:0043138">
    <property type="term" value="F:3'-5' DNA helicase activity"/>
    <property type="evidence" value="ECO:0007669"/>
    <property type="project" value="InterPro"/>
</dbReference>
<dbReference type="eggNOG" id="KOG0354">
    <property type="taxonomic scope" value="Eukaryota"/>
</dbReference>
<feature type="compositionally biased region" description="Acidic residues" evidence="14">
    <location>
        <begin position="75"/>
        <end position="85"/>
    </location>
</feature>
<organism evidence="18">
    <name type="scientific">Leptosphaeria maculans (strain JN3 / isolate v23.1.3 / race Av1-4-5-6-7-8)</name>
    <name type="common">Blackleg fungus</name>
    <name type="synonym">Phoma lingam</name>
    <dbReference type="NCBI Taxonomy" id="985895"/>
    <lineage>
        <taxon>Eukaryota</taxon>
        <taxon>Fungi</taxon>
        <taxon>Dikarya</taxon>
        <taxon>Ascomycota</taxon>
        <taxon>Pezizomycotina</taxon>
        <taxon>Dothideomycetes</taxon>
        <taxon>Pleosporomycetidae</taxon>
        <taxon>Pleosporales</taxon>
        <taxon>Pleosporineae</taxon>
        <taxon>Leptosphaeriaceae</taxon>
        <taxon>Plenodomus</taxon>
        <taxon>Plenodomus lingam/Leptosphaeria maculans species complex</taxon>
    </lineage>
</organism>
<dbReference type="PANTHER" id="PTHR14025">
    <property type="entry name" value="FANCONI ANEMIA GROUP M FANCM FAMILY MEMBER"/>
    <property type="match status" value="1"/>
</dbReference>
<feature type="compositionally biased region" description="Polar residues" evidence="14">
    <location>
        <begin position="1137"/>
        <end position="1154"/>
    </location>
</feature>
<dbReference type="VEuPathDB" id="FungiDB:LEMA_P024930.1"/>
<feature type="region of interest" description="Disordered" evidence="14">
    <location>
        <begin position="1290"/>
        <end position="1323"/>
    </location>
</feature>
<dbReference type="GO" id="GO:0005634">
    <property type="term" value="C:nucleus"/>
    <property type="evidence" value="ECO:0007669"/>
    <property type="project" value="UniProtKB-SubCell"/>
</dbReference>
<gene>
    <name evidence="17" type="ORF">LEMA_P024930.1</name>
</gene>
<sequence length="1323" mass="147570">MADSDDYGDEFDDTEFLYAATQAERENTPSAFQPSPRPAKRRKVNQTVDDRPKPIPRHHNQQSAQRRRRGPFISSDDDDDDDDSDAITRCSLTSSGSESTHDSPHVQENHRDAQHARRKQRTAARRKHVLDSPNQQHSPVKETVAQKRKERIHVPTTHLDMTDMFYTQPPQEHSPPWKPRGAIWAKSKTTIGVHKPNEPARWTALDAMKTMSLPGRNSLSSRPQPQAPPSPGTLNSPVQTEPSPQLPLVNAATIPDDFTLELEDLPSDAFASSSSSSPQKQPSARKQVVAPQASLRQTTLFGRAAVNADLPPSQAKNRYSFVQDQKEEPPTHHKLNPVATRTWVYPTNLGTIRDYQFNIVQRGLFNNLLVALPTGLGKTFIAATIMLNWYRWTVDSQIVFVAPTKPLVAQQVQACFKIAGIPRSATTMLTGNVQTGLRAEEWKEKRVFFMTPQTLQNDLKSGYADPKKIVLLVVDEAHRATGGYAYVEIVSFLRRFNDSFRVLALTATPGANVEAVQKVIDGLDISRVEIRTENSMDICSYVHQRSVEKKVFQNSDEMEMCMDLYRQALQPLVNTISGLNAYWSKDPCDLTPYGCQQAKSKWTLEAGRHANQGVKSIVHAVFAILSSISQGMELLKYHGIGPFHVKMKDFQNESQKSKSKYRKQILDSDAWKKLMSRLQGWMTDDNFVGHPKMEYLQEAILEHFANAEDGHNANGASSSQTRVMVFANFRDSTDEIARILKRHEPMIRPRVFVGQAAGKNSEGMTQKDQLDVIEKFKSGVYNTLIATSIGEEGLDIGEVDLIICYDSKASPIRMLQRMGRTGRKREGKIIMLQMNGKEENDANKAKDSYEKMQELIAKGSHFNFHDDKSRRILPPDVKPVVDRRVVEIPPENSQYDWLPEPKKGRRSKKPPKKFHMPDNVITGFVTAGRMGEELVSKGRGKKVATPVYPSEEIIEVPSLESVVLDDAGLLDLERRYQTVFDDDDAPMVGALNLGLHPERQRALIYANHNTGPGRATRAFAATMQRMHDVDSDRVESFKNNLHYSDYESDISHDYLVSDAEPAPAEMDDADDPWADDDPASQTLPTIKVTKAKPGPKPKPKTMAKETDESRKKAKATPKTPAARGRPRKEALAVETPIRQSKATSATPHTATPNWRATGLAQEGEESSPPPTDPRFHIASQADTVGSDDTLGEDEVEDTQAYLMDSELASFIVEDGDVEVPASSLPSLDLHGVGQGTQAIVKAAQPKRTPRREKIFTSDVTDDDAVVSSDSDDEVSLVKSRAGTSKKAAVIVADSDSEGGSEEEERVLPRIRQRRVIDDEEDDD</sequence>
<feature type="region of interest" description="Disordered" evidence="14">
    <location>
        <begin position="895"/>
        <end position="918"/>
    </location>
</feature>
<dbReference type="InterPro" id="IPR006935">
    <property type="entry name" value="Helicase/UvrB_N"/>
</dbReference>
<dbReference type="PROSITE" id="PS51192">
    <property type="entry name" value="HELICASE_ATP_BIND_1"/>
    <property type="match status" value="1"/>
</dbReference>
<dbReference type="FunFam" id="3.40.50.300:FF:000861">
    <property type="entry name" value="Fanconi anemia, complementation group M"/>
    <property type="match status" value="1"/>
</dbReference>
<dbReference type="HOGENOM" id="CLU_002513_0_1_1"/>
<dbReference type="PROSITE" id="PS51194">
    <property type="entry name" value="HELICASE_CTER"/>
    <property type="match status" value="1"/>
</dbReference>
<keyword evidence="10" id="KW-0234">DNA repair</keyword>
<keyword evidence="6" id="KW-0227">DNA damage</keyword>
<dbReference type="GO" id="GO:0045003">
    <property type="term" value="P:double-strand break repair via synthesis-dependent strand annealing"/>
    <property type="evidence" value="ECO:0007669"/>
    <property type="project" value="TreeGrafter"/>
</dbReference>
<dbReference type="InterPro" id="IPR027417">
    <property type="entry name" value="P-loop_NTPase"/>
</dbReference>
<dbReference type="Gene3D" id="1.20.1320.20">
    <property type="entry name" value="hef helicase domain"/>
    <property type="match status" value="1"/>
</dbReference>
<feature type="compositionally biased region" description="Polar residues" evidence="14">
    <location>
        <begin position="232"/>
        <end position="243"/>
    </location>
</feature>
<evidence type="ECO:0000259" key="15">
    <source>
        <dbReference type="PROSITE" id="PS51192"/>
    </source>
</evidence>
<comment type="subcellular location">
    <subcellularLocation>
        <location evidence="2 13">Nucleus</location>
    </subcellularLocation>
</comment>
<evidence type="ECO:0000259" key="16">
    <source>
        <dbReference type="PROSITE" id="PS51194"/>
    </source>
</evidence>
<dbReference type="Pfam" id="PF04851">
    <property type="entry name" value="ResIII"/>
    <property type="match status" value="1"/>
</dbReference>
<feature type="compositionally biased region" description="Basic residues" evidence="14">
    <location>
        <begin position="1089"/>
        <end position="1101"/>
    </location>
</feature>
<dbReference type="InterPro" id="IPR039686">
    <property type="entry name" value="FANCM/Mph1-like_ID"/>
</dbReference>
<dbReference type="OrthoDB" id="164902at2759"/>
<accession>E4ZXD1</accession>
<dbReference type="GeneID" id="13288353"/>
<evidence type="ECO:0000256" key="6">
    <source>
        <dbReference type="ARBA" id="ARBA00022763"/>
    </source>
</evidence>
<dbReference type="STRING" id="985895.E4ZXD1"/>
<dbReference type="OMA" id="EMEMCMD"/>
<dbReference type="InterPro" id="IPR014001">
    <property type="entry name" value="Helicase_ATP-bd"/>
</dbReference>
<keyword evidence="11" id="KW-0539">Nucleus</keyword>
<keyword evidence="9" id="KW-0067">ATP-binding</keyword>
<feature type="region of interest" description="Disordered" evidence="14">
    <location>
        <begin position="213"/>
        <end position="249"/>
    </location>
</feature>
<dbReference type="GO" id="GO:0009378">
    <property type="term" value="F:four-way junction helicase activity"/>
    <property type="evidence" value="ECO:0007669"/>
    <property type="project" value="TreeGrafter"/>
</dbReference>
<name>E4ZXD1_LEPMJ</name>
<feature type="region of interest" description="Disordered" evidence="14">
    <location>
        <begin position="21"/>
        <end position="160"/>
    </location>
</feature>
<feature type="compositionally biased region" description="Low complexity" evidence="14">
    <location>
        <begin position="268"/>
        <end position="287"/>
    </location>
</feature>
<dbReference type="SMART" id="SM00487">
    <property type="entry name" value="DEXDc"/>
    <property type="match status" value="1"/>
</dbReference>
<keyword evidence="8" id="KW-0347">Helicase</keyword>
<dbReference type="Pfam" id="PF00271">
    <property type="entry name" value="Helicase_C"/>
    <property type="match status" value="1"/>
</dbReference>
<reference evidence="18" key="1">
    <citation type="journal article" date="2011" name="Nat. Commun.">
        <title>Effector diversification within compartments of the Leptosphaeria maculans genome affected by Repeat-Induced Point mutations.</title>
        <authorList>
            <person name="Rouxel T."/>
            <person name="Grandaubert J."/>
            <person name="Hane J.K."/>
            <person name="Hoede C."/>
            <person name="van de Wouw A.P."/>
            <person name="Couloux A."/>
            <person name="Dominguez V."/>
            <person name="Anthouard V."/>
            <person name="Bally P."/>
            <person name="Bourras S."/>
            <person name="Cozijnsen A.J."/>
            <person name="Ciuffetti L.M."/>
            <person name="Degrave A."/>
            <person name="Dilmaghani A."/>
            <person name="Duret L."/>
            <person name="Fudal I."/>
            <person name="Goodwin S.B."/>
            <person name="Gout L."/>
            <person name="Glaser N."/>
            <person name="Linglin J."/>
            <person name="Kema G.H.J."/>
            <person name="Lapalu N."/>
            <person name="Lawrence C.B."/>
            <person name="May K."/>
            <person name="Meyer M."/>
            <person name="Ollivier B."/>
            <person name="Poulain J."/>
            <person name="Schoch C.L."/>
            <person name="Simon A."/>
            <person name="Spatafora J.W."/>
            <person name="Stachowiak A."/>
            <person name="Turgeon B.G."/>
            <person name="Tyler B.M."/>
            <person name="Vincent D."/>
            <person name="Weissenbach J."/>
            <person name="Amselem J."/>
            <person name="Quesneville H."/>
            <person name="Oliver R.P."/>
            <person name="Wincker P."/>
            <person name="Balesdent M.-H."/>
            <person name="Howlett B.J."/>
        </authorList>
    </citation>
    <scope>NUCLEOTIDE SEQUENCE [LARGE SCALE GENOMIC DNA]</scope>
    <source>
        <strain evidence="18">JN3 / isolate v23.1.3 / race Av1-4-5-6-7-8</strain>
    </source>
</reference>
<dbReference type="SMART" id="SM00490">
    <property type="entry name" value="HELICc"/>
    <property type="match status" value="1"/>
</dbReference>
<proteinExistence type="inferred from homology"/>
<dbReference type="GO" id="GO:0005524">
    <property type="term" value="F:ATP binding"/>
    <property type="evidence" value="ECO:0007669"/>
    <property type="project" value="UniProtKB-UniRule"/>
</dbReference>